<protein>
    <submittedName>
        <fullName evidence="2">Uncharacterized protein</fullName>
    </submittedName>
</protein>
<evidence type="ECO:0000313" key="3">
    <source>
        <dbReference type="Proteomes" id="UP000233556"/>
    </source>
</evidence>
<dbReference type="AlphaFoldDB" id="A0A2I0UM51"/>
<proteinExistence type="predicted"/>
<dbReference type="OrthoDB" id="8017542at2759"/>
<organism evidence="2 3">
    <name type="scientific">Limosa lapponica baueri</name>
    <dbReference type="NCBI Taxonomy" id="1758121"/>
    <lineage>
        <taxon>Eukaryota</taxon>
        <taxon>Metazoa</taxon>
        <taxon>Chordata</taxon>
        <taxon>Craniata</taxon>
        <taxon>Vertebrata</taxon>
        <taxon>Euteleostomi</taxon>
        <taxon>Archelosauria</taxon>
        <taxon>Archosauria</taxon>
        <taxon>Dinosauria</taxon>
        <taxon>Saurischia</taxon>
        <taxon>Theropoda</taxon>
        <taxon>Coelurosauria</taxon>
        <taxon>Aves</taxon>
        <taxon>Neognathae</taxon>
        <taxon>Neoaves</taxon>
        <taxon>Charadriiformes</taxon>
        <taxon>Scolopacidae</taxon>
        <taxon>Limosa</taxon>
    </lineage>
</organism>
<evidence type="ECO:0000256" key="1">
    <source>
        <dbReference type="SAM" id="MobiDB-lite"/>
    </source>
</evidence>
<sequence length="71" mass="8384">MAMDVDMDMDMDMDMEWPQQRTTKVNKGVEHLTYKERLRDLGQPGEEKAQGDPLLDWREYRGNQTLLSDSH</sequence>
<evidence type="ECO:0000313" key="2">
    <source>
        <dbReference type="EMBL" id="PKU47130.1"/>
    </source>
</evidence>
<keyword evidence="3" id="KW-1185">Reference proteome</keyword>
<name>A0A2I0UM51_LIMLA</name>
<accession>A0A2I0UM51</accession>
<reference evidence="3" key="2">
    <citation type="submission" date="2017-12" db="EMBL/GenBank/DDBJ databases">
        <title>Genome sequence of the Bar-tailed Godwit (Limosa lapponica baueri).</title>
        <authorList>
            <person name="Lima N.C.B."/>
            <person name="Parody-Merino A.M."/>
            <person name="Battley P.F."/>
            <person name="Fidler A.E."/>
            <person name="Prosdocimi F."/>
        </authorList>
    </citation>
    <scope>NUCLEOTIDE SEQUENCE [LARGE SCALE GENOMIC DNA]</scope>
</reference>
<dbReference type="Proteomes" id="UP000233556">
    <property type="component" value="Unassembled WGS sequence"/>
</dbReference>
<reference evidence="3" key="1">
    <citation type="submission" date="2017-11" db="EMBL/GenBank/DDBJ databases">
        <authorList>
            <person name="Lima N.C."/>
            <person name="Parody-Merino A.M."/>
            <person name="Battley P.F."/>
            <person name="Fidler A.E."/>
            <person name="Prosdocimi F."/>
        </authorList>
    </citation>
    <scope>NUCLEOTIDE SEQUENCE [LARGE SCALE GENOMIC DNA]</scope>
</reference>
<gene>
    <name evidence="2" type="ORF">llap_2570</name>
</gene>
<dbReference type="EMBL" id="KZ505687">
    <property type="protein sequence ID" value="PKU47130.1"/>
    <property type="molecule type" value="Genomic_DNA"/>
</dbReference>
<feature type="region of interest" description="Disordered" evidence="1">
    <location>
        <begin position="36"/>
        <end position="57"/>
    </location>
</feature>